<keyword evidence="1 2" id="KW-0732">Signal</keyword>
<accession>A0A1R0KVG7</accession>
<gene>
    <name evidence="3" type="ORF">BS329_14200</name>
</gene>
<dbReference type="EMBL" id="MQUQ01000006">
    <property type="protein sequence ID" value="OLZ52649.1"/>
    <property type="molecule type" value="Genomic_DNA"/>
</dbReference>
<dbReference type="SUPFAM" id="SSF69318">
    <property type="entry name" value="Integrin alpha N-terminal domain"/>
    <property type="match status" value="1"/>
</dbReference>
<evidence type="ECO:0000256" key="2">
    <source>
        <dbReference type="SAM" id="SignalP"/>
    </source>
</evidence>
<proteinExistence type="predicted"/>
<evidence type="ECO:0000313" key="4">
    <source>
        <dbReference type="Proteomes" id="UP000187486"/>
    </source>
</evidence>
<dbReference type="RefSeq" id="WP_076161080.1">
    <property type="nucleotide sequence ID" value="NZ_JBEZVB010000141.1"/>
</dbReference>
<name>A0A1R0KVG7_9PSEU</name>
<dbReference type="Proteomes" id="UP000187486">
    <property type="component" value="Unassembled WGS sequence"/>
</dbReference>
<dbReference type="AlphaFoldDB" id="A0A1R0KVG7"/>
<keyword evidence="4" id="KW-1185">Reference proteome</keyword>
<dbReference type="Pfam" id="PF13517">
    <property type="entry name" value="FG-GAP_3"/>
    <property type="match status" value="1"/>
</dbReference>
<evidence type="ECO:0000313" key="3">
    <source>
        <dbReference type="EMBL" id="OLZ52649.1"/>
    </source>
</evidence>
<organism evidence="3 4">
    <name type="scientific">Amycolatopsis coloradensis</name>
    <dbReference type="NCBI Taxonomy" id="76021"/>
    <lineage>
        <taxon>Bacteria</taxon>
        <taxon>Bacillati</taxon>
        <taxon>Actinomycetota</taxon>
        <taxon>Actinomycetes</taxon>
        <taxon>Pseudonocardiales</taxon>
        <taxon>Pseudonocardiaceae</taxon>
        <taxon>Amycolatopsis</taxon>
    </lineage>
</organism>
<dbReference type="InterPro" id="IPR028994">
    <property type="entry name" value="Integrin_alpha_N"/>
</dbReference>
<dbReference type="OrthoDB" id="3678781at2"/>
<dbReference type="InterPro" id="IPR013517">
    <property type="entry name" value="FG-GAP"/>
</dbReference>
<feature type="signal peptide" evidence="2">
    <location>
        <begin position="1"/>
        <end position="29"/>
    </location>
</feature>
<feature type="chain" id="PRO_5010341516" description="VCBS repeat-containing protein" evidence="2">
    <location>
        <begin position="30"/>
        <end position="233"/>
    </location>
</feature>
<comment type="caution">
    <text evidence="3">The sequence shown here is derived from an EMBL/GenBank/DDBJ whole genome shotgun (WGS) entry which is preliminary data.</text>
</comment>
<evidence type="ECO:0000256" key="1">
    <source>
        <dbReference type="ARBA" id="ARBA00022729"/>
    </source>
</evidence>
<reference evidence="3 4" key="1">
    <citation type="submission" date="2016-01" db="EMBL/GenBank/DDBJ databases">
        <title>Amycolatopsis coloradensis genome sequencing and assembly.</title>
        <authorList>
            <person name="Mayilraj S."/>
        </authorList>
    </citation>
    <scope>NUCLEOTIDE SEQUENCE [LARGE SCALE GENOMIC DNA]</scope>
    <source>
        <strain evidence="3 4">DSM 44225</strain>
    </source>
</reference>
<sequence length="233" mass="23612">MNRTGIIRTATITGVAAALSLAAIVPALAAPQASPLSNPLAAPAADPVTTVADLDGDGEIERVSAQLTGDNDQVISATVNGSFTSIHLGADSSVPLEAPRVADLNGDGRAELIVAQSVGANTTFFTALHYDGRNLSQVVDEHSKPLFVAEGGGVAAHLGYQCTPLNGGGRTFEVVASEADDVSAEPLTYSGTRTVYTLRDGALTTRSSLPITSRPVTDPVLGADAATCAQTGS</sequence>
<protein>
    <recommendedName>
        <fullName evidence="5">VCBS repeat-containing protein</fullName>
    </recommendedName>
</protein>
<evidence type="ECO:0008006" key="5">
    <source>
        <dbReference type="Google" id="ProtNLM"/>
    </source>
</evidence>